<evidence type="ECO:0000313" key="2">
    <source>
        <dbReference type="Proteomes" id="UP001148737"/>
    </source>
</evidence>
<comment type="caution">
    <text evidence="1">The sequence shown here is derived from an EMBL/GenBank/DDBJ whole genome shotgun (WGS) entry which is preliminary data.</text>
</comment>
<name>A0ACC1QXX6_9HYPO</name>
<dbReference type="EMBL" id="JANAKD010000294">
    <property type="protein sequence ID" value="KAJ3495306.1"/>
    <property type="molecule type" value="Genomic_DNA"/>
</dbReference>
<keyword evidence="2" id="KW-1185">Reference proteome</keyword>
<reference evidence="1" key="1">
    <citation type="submission" date="2022-07" db="EMBL/GenBank/DDBJ databases">
        <title>Genome Sequence of Lecanicillium saksenae.</title>
        <authorList>
            <person name="Buettner E."/>
        </authorList>
    </citation>
    <scope>NUCLEOTIDE SEQUENCE</scope>
    <source>
        <strain evidence="1">VT-O1</strain>
    </source>
</reference>
<gene>
    <name evidence="1" type="ORF">NLG97_g3493</name>
</gene>
<evidence type="ECO:0000313" key="1">
    <source>
        <dbReference type="EMBL" id="KAJ3495306.1"/>
    </source>
</evidence>
<protein>
    <submittedName>
        <fullName evidence="1">Uncharacterized protein</fullName>
    </submittedName>
</protein>
<proteinExistence type="predicted"/>
<sequence>MPRTRKKFACVALSLRPCLKERTEQLKLTHMRLCPIAQSSFPPPNGISVLVVGSVIGGLSPAGGLARIGCEVRVLERRKEKILGGLDMLPFDQSSATPGLGVFTAASVVGTVVTIWAFIKLKHCDLGHGFTHLTKLSCVFHNLYCVISMCTHAVAATQPTEGLIQSTGATVYLGAVGHWLCAITQCLIFVTIVTFCIALSPAGTGSSRNACLVVAHAMASGVHGLAIVLFAGMIALNRQYESKPSDNSYAALRLLTQLKLSYNTGSASLTFCGFAFTLWKVYNSLHTERKHAKHGAAASGLLLLASILQLLESARTYVVIAFDVAIDHNWAVTIFLAAWLMLGALVVLLFSCWKLRKACSIAPHSTQPNKIEYA</sequence>
<accession>A0ACC1QXX6</accession>
<organism evidence="1 2">
    <name type="scientific">Lecanicillium saksenae</name>
    <dbReference type="NCBI Taxonomy" id="468837"/>
    <lineage>
        <taxon>Eukaryota</taxon>
        <taxon>Fungi</taxon>
        <taxon>Dikarya</taxon>
        <taxon>Ascomycota</taxon>
        <taxon>Pezizomycotina</taxon>
        <taxon>Sordariomycetes</taxon>
        <taxon>Hypocreomycetidae</taxon>
        <taxon>Hypocreales</taxon>
        <taxon>Cordycipitaceae</taxon>
        <taxon>Lecanicillium</taxon>
    </lineage>
</organism>
<dbReference type="Proteomes" id="UP001148737">
    <property type="component" value="Unassembled WGS sequence"/>
</dbReference>